<reference evidence="2 3" key="1">
    <citation type="submission" date="2017-03" db="EMBL/GenBank/DDBJ databases">
        <title>Widespread Adenine N6-methylation of Active Genes in Fungi.</title>
        <authorList>
            <consortium name="DOE Joint Genome Institute"/>
            <person name="Mondo S.J."/>
            <person name="Dannebaum R.O."/>
            <person name="Kuo R.C."/>
            <person name="Louie K.B."/>
            <person name="Bewick A.J."/>
            <person name="Labutti K."/>
            <person name="Haridas S."/>
            <person name="Kuo A."/>
            <person name="Salamov A."/>
            <person name="Ahrendt S.R."/>
            <person name="Lau R."/>
            <person name="Bowen B.P."/>
            <person name="Lipzen A."/>
            <person name="Sullivan W."/>
            <person name="Andreopoulos W.B."/>
            <person name="Clum A."/>
            <person name="Lindquist E."/>
            <person name="Daum C."/>
            <person name="Northen T.R."/>
            <person name="Ramamoorthy G."/>
            <person name="Schmitz R.J."/>
            <person name="Gryganskyi A."/>
            <person name="Culley D."/>
            <person name="Magnuson J."/>
            <person name="James T.Y."/>
            <person name="O'Malley M.A."/>
            <person name="Stajich J.E."/>
            <person name="Spatafora J.W."/>
            <person name="Visel A."/>
            <person name="Grigoriev I.V."/>
        </authorList>
    </citation>
    <scope>NUCLEOTIDE SEQUENCE [LARGE SCALE GENOMIC DNA]</scope>
    <source>
        <strain evidence="2 3">NRRL Y-17943</strain>
    </source>
</reference>
<accession>A0A1Y1UG09</accession>
<evidence type="ECO:0008006" key="4">
    <source>
        <dbReference type="Google" id="ProtNLM"/>
    </source>
</evidence>
<evidence type="ECO:0000313" key="3">
    <source>
        <dbReference type="Proteomes" id="UP000193218"/>
    </source>
</evidence>
<dbReference type="AlphaFoldDB" id="A0A1Y1UG09"/>
<sequence length="217" mass="23101">MSVALCLLLAPLVVFGTAIPADFTRLLSTNSGDLATSDIVVPAPAKFTSPSDQNQVIATVGRGVQNYTCSGGSWVSIGAVASLYDIAPVVDFTHLPIQTISSMLPKMALKLLPFPTRVGPRVDIHHYFVNMPNTTAASPKFESATSSVILKKLDSVDAPNKATDVAWLQLEALPGQNGLASYVYRLYTSGGQPPSKCTVEGSLISVQYASMYFFTKP</sequence>
<comment type="caution">
    <text evidence="2">The sequence shown here is derived from an EMBL/GenBank/DDBJ whole genome shotgun (WGS) entry which is preliminary data.</text>
</comment>
<organism evidence="2 3">
    <name type="scientific">Kockovaella imperatae</name>
    <dbReference type="NCBI Taxonomy" id="4999"/>
    <lineage>
        <taxon>Eukaryota</taxon>
        <taxon>Fungi</taxon>
        <taxon>Dikarya</taxon>
        <taxon>Basidiomycota</taxon>
        <taxon>Agaricomycotina</taxon>
        <taxon>Tremellomycetes</taxon>
        <taxon>Tremellales</taxon>
        <taxon>Cuniculitremaceae</taxon>
        <taxon>Kockovaella</taxon>
    </lineage>
</organism>
<protein>
    <recommendedName>
        <fullName evidence="4">Malate dehydrogenase</fullName>
    </recommendedName>
</protein>
<dbReference type="EMBL" id="NBSH01000008">
    <property type="protein sequence ID" value="ORX36444.1"/>
    <property type="molecule type" value="Genomic_DNA"/>
</dbReference>
<dbReference type="PANTHER" id="PTHR35567">
    <property type="entry name" value="MALATE DEHYDROGENASE (AFU_ORTHOLOGUE AFUA_2G13800)"/>
    <property type="match status" value="1"/>
</dbReference>
<gene>
    <name evidence="2" type="ORF">BD324DRAFT_628870</name>
</gene>
<evidence type="ECO:0000256" key="1">
    <source>
        <dbReference type="SAM" id="SignalP"/>
    </source>
</evidence>
<keyword evidence="1" id="KW-0732">Signal</keyword>
<feature type="chain" id="PRO_5011007302" description="Malate dehydrogenase" evidence="1">
    <location>
        <begin position="17"/>
        <end position="217"/>
    </location>
</feature>
<feature type="signal peptide" evidence="1">
    <location>
        <begin position="1"/>
        <end position="16"/>
    </location>
</feature>
<dbReference type="InterPro" id="IPR021851">
    <property type="entry name" value="DUF3455"/>
</dbReference>
<dbReference type="RefSeq" id="XP_021870545.1">
    <property type="nucleotide sequence ID" value="XM_022016152.1"/>
</dbReference>
<dbReference type="Pfam" id="PF11937">
    <property type="entry name" value="DUF3455"/>
    <property type="match status" value="1"/>
</dbReference>
<keyword evidence="3" id="KW-1185">Reference proteome</keyword>
<dbReference type="GeneID" id="33557961"/>
<evidence type="ECO:0000313" key="2">
    <source>
        <dbReference type="EMBL" id="ORX36444.1"/>
    </source>
</evidence>
<dbReference type="PANTHER" id="PTHR35567:SF1">
    <property type="entry name" value="CONSERVED FUNGAL PROTEIN (AFU_ORTHOLOGUE AFUA_1G14230)"/>
    <property type="match status" value="1"/>
</dbReference>
<dbReference type="InParanoid" id="A0A1Y1UG09"/>
<dbReference type="Proteomes" id="UP000193218">
    <property type="component" value="Unassembled WGS sequence"/>
</dbReference>
<proteinExistence type="predicted"/>
<dbReference type="OrthoDB" id="1859733at2759"/>
<name>A0A1Y1UG09_9TREE</name>